<dbReference type="SUPFAM" id="SSF47413">
    <property type="entry name" value="lambda repressor-like DNA-binding domains"/>
    <property type="match status" value="1"/>
</dbReference>
<dbReference type="PROSITE" id="PS00356">
    <property type="entry name" value="HTH_LACI_1"/>
    <property type="match status" value="1"/>
</dbReference>
<dbReference type="InterPro" id="IPR010982">
    <property type="entry name" value="Lambda_DNA-bd_dom_sf"/>
</dbReference>
<dbReference type="InterPro" id="IPR028082">
    <property type="entry name" value="Peripla_BP_I"/>
</dbReference>
<comment type="caution">
    <text evidence="5">The sequence shown here is derived from an EMBL/GenBank/DDBJ whole genome shotgun (WGS) entry which is preliminary data.</text>
</comment>
<keyword evidence="3" id="KW-0804">Transcription</keyword>
<dbReference type="Pfam" id="PF00356">
    <property type="entry name" value="LacI"/>
    <property type="match status" value="1"/>
</dbReference>
<keyword evidence="1" id="KW-0805">Transcription regulation</keyword>
<protein>
    <submittedName>
        <fullName evidence="5">LacI family DNA-binding transcriptional regulator</fullName>
    </submittedName>
</protein>
<organism evidence="5 6">
    <name type="scientific">Luethyella okanaganae</name>
    <dbReference type="NCBI Taxonomy" id="69372"/>
    <lineage>
        <taxon>Bacteria</taxon>
        <taxon>Bacillati</taxon>
        <taxon>Actinomycetota</taxon>
        <taxon>Actinomycetes</taxon>
        <taxon>Micrococcales</taxon>
        <taxon>Microbacteriaceae</taxon>
        <taxon>Luethyella</taxon>
    </lineage>
</organism>
<evidence type="ECO:0000256" key="1">
    <source>
        <dbReference type="ARBA" id="ARBA00023015"/>
    </source>
</evidence>
<dbReference type="CDD" id="cd06267">
    <property type="entry name" value="PBP1_LacI_sugar_binding-like"/>
    <property type="match status" value="1"/>
</dbReference>
<evidence type="ECO:0000259" key="4">
    <source>
        <dbReference type="PROSITE" id="PS50932"/>
    </source>
</evidence>
<dbReference type="SUPFAM" id="SSF53822">
    <property type="entry name" value="Periplasmic binding protein-like I"/>
    <property type="match status" value="1"/>
</dbReference>
<reference evidence="6" key="1">
    <citation type="journal article" date="2019" name="Int. J. Syst. Evol. Microbiol.">
        <title>The Global Catalogue of Microorganisms (GCM) 10K type strain sequencing project: providing services to taxonomists for standard genome sequencing and annotation.</title>
        <authorList>
            <consortium name="The Broad Institute Genomics Platform"/>
            <consortium name="The Broad Institute Genome Sequencing Center for Infectious Disease"/>
            <person name="Wu L."/>
            <person name="Ma J."/>
        </authorList>
    </citation>
    <scope>NUCLEOTIDE SEQUENCE [LARGE SCALE GENOMIC DNA]</scope>
    <source>
        <strain evidence="6">CCUG 43304</strain>
    </source>
</reference>
<feature type="domain" description="HTH lacI-type" evidence="4">
    <location>
        <begin position="18"/>
        <end position="72"/>
    </location>
</feature>
<keyword evidence="6" id="KW-1185">Reference proteome</keyword>
<dbReference type="GO" id="GO:0003677">
    <property type="term" value="F:DNA binding"/>
    <property type="evidence" value="ECO:0007669"/>
    <property type="project" value="UniProtKB-KW"/>
</dbReference>
<name>A0ABW1VEM3_9MICO</name>
<dbReference type="SMART" id="SM00354">
    <property type="entry name" value="HTH_LACI"/>
    <property type="match status" value="1"/>
</dbReference>
<dbReference type="InterPro" id="IPR000843">
    <property type="entry name" value="HTH_LacI"/>
</dbReference>
<evidence type="ECO:0000256" key="2">
    <source>
        <dbReference type="ARBA" id="ARBA00023125"/>
    </source>
</evidence>
<evidence type="ECO:0000313" key="6">
    <source>
        <dbReference type="Proteomes" id="UP001596306"/>
    </source>
</evidence>
<dbReference type="PROSITE" id="PS50932">
    <property type="entry name" value="HTH_LACI_2"/>
    <property type="match status" value="1"/>
</dbReference>
<dbReference type="Gene3D" id="3.40.50.2300">
    <property type="match status" value="2"/>
</dbReference>
<sequence length="349" mass="37689">MTVREDAGAVEPRKRKRVTIADIAERAGVTSGAVSFAVNGKRGVSDATRARILDVANELHWRPSHAAQTLMGKNAETIGLVLSRPEEVIGEEIFFAKFIAGVQSVLSQRGYSLQLQMAADIASEISIHENWIADGRVDGVLVLDPRVDDPRVRALAGLEYPTIVVGGEVETETVRSVHVDNGGSMRLIVEHLFALGHRRIAYVTGDQSFWHIQQRMDAFAEFCIDNGVWGHTLAGNFDPAIAKDATKRLLASPEPPTALVYDSEVMAIAGMSTLAELGVAVPADVSLVSWEDSTTCQVLHPTLTALNRDAVTLGKIAAAEMLQLLAHEPVEQPPVEAAIVQRESTAPPR</sequence>
<dbReference type="InterPro" id="IPR046335">
    <property type="entry name" value="LacI/GalR-like_sensor"/>
</dbReference>
<gene>
    <name evidence="5" type="ORF">ACFQB0_08895</name>
</gene>
<evidence type="ECO:0000256" key="3">
    <source>
        <dbReference type="ARBA" id="ARBA00023163"/>
    </source>
</evidence>
<dbReference type="Gene3D" id="1.10.260.40">
    <property type="entry name" value="lambda repressor-like DNA-binding domains"/>
    <property type="match status" value="1"/>
</dbReference>
<dbReference type="Pfam" id="PF13377">
    <property type="entry name" value="Peripla_BP_3"/>
    <property type="match status" value="1"/>
</dbReference>
<dbReference type="RefSeq" id="WP_386730342.1">
    <property type="nucleotide sequence ID" value="NZ_JBHSTP010000002.1"/>
</dbReference>
<evidence type="ECO:0000313" key="5">
    <source>
        <dbReference type="EMBL" id="MFC6356223.1"/>
    </source>
</evidence>
<dbReference type="PANTHER" id="PTHR30146">
    <property type="entry name" value="LACI-RELATED TRANSCRIPTIONAL REPRESSOR"/>
    <property type="match status" value="1"/>
</dbReference>
<proteinExistence type="predicted"/>
<accession>A0ABW1VEM3</accession>
<dbReference type="EMBL" id="JBHSTP010000002">
    <property type="protein sequence ID" value="MFC6356223.1"/>
    <property type="molecule type" value="Genomic_DNA"/>
</dbReference>
<dbReference type="Proteomes" id="UP001596306">
    <property type="component" value="Unassembled WGS sequence"/>
</dbReference>
<dbReference type="PANTHER" id="PTHR30146:SF155">
    <property type="entry name" value="ALANINE RACEMASE"/>
    <property type="match status" value="1"/>
</dbReference>
<dbReference type="CDD" id="cd01392">
    <property type="entry name" value="HTH_LacI"/>
    <property type="match status" value="1"/>
</dbReference>
<keyword evidence="2 5" id="KW-0238">DNA-binding</keyword>